<evidence type="ECO:0000313" key="3">
    <source>
        <dbReference type="EMBL" id="PNX77461.1"/>
    </source>
</evidence>
<reference evidence="3 4" key="2">
    <citation type="journal article" date="2017" name="Front. Plant Sci.">
        <title>Gene Classification and Mining of Molecular Markers Useful in Red Clover (Trifolium pratense) Breeding.</title>
        <authorList>
            <person name="Istvanek J."/>
            <person name="Dluhosova J."/>
            <person name="Dluhos P."/>
            <person name="Patkova L."/>
            <person name="Nedelnik J."/>
            <person name="Repkova J."/>
        </authorList>
    </citation>
    <scope>NUCLEOTIDE SEQUENCE [LARGE SCALE GENOMIC DNA]</scope>
    <source>
        <strain evidence="4">cv. Tatra</strain>
        <tissue evidence="3">Young leaves</tissue>
    </source>
</reference>
<feature type="chain" id="PRO_5014343111" evidence="2">
    <location>
        <begin position="27"/>
        <end position="57"/>
    </location>
</feature>
<evidence type="ECO:0000256" key="2">
    <source>
        <dbReference type="SAM" id="SignalP"/>
    </source>
</evidence>
<comment type="caution">
    <text evidence="3">The sequence shown here is derived from an EMBL/GenBank/DDBJ whole genome shotgun (WGS) entry which is preliminary data.</text>
</comment>
<dbReference type="Proteomes" id="UP000236291">
    <property type="component" value="Unassembled WGS sequence"/>
</dbReference>
<gene>
    <name evidence="3" type="ORF">L195_g033429</name>
</gene>
<reference evidence="3 4" key="1">
    <citation type="journal article" date="2014" name="Am. J. Bot.">
        <title>Genome assembly and annotation for red clover (Trifolium pratense; Fabaceae).</title>
        <authorList>
            <person name="Istvanek J."/>
            <person name="Jaros M."/>
            <person name="Krenek A."/>
            <person name="Repkova J."/>
        </authorList>
    </citation>
    <scope>NUCLEOTIDE SEQUENCE [LARGE SCALE GENOMIC DNA]</scope>
    <source>
        <strain evidence="4">cv. Tatra</strain>
        <tissue evidence="3">Young leaves</tissue>
    </source>
</reference>
<evidence type="ECO:0000256" key="1">
    <source>
        <dbReference type="SAM" id="MobiDB-lite"/>
    </source>
</evidence>
<feature type="signal peptide" evidence="2">
    <location>
        <begin position="1"/>
        <end position="26"/>
    </location>
</feature>
<organism evidence="3 4">
    <name type="scientific">Trifolium pratense</name>
    <name type="common">Red clover</name>
    <dbReference type="NCBI Taxonomy" id="57577"/>
    <lineage>
        <taxon>Eukaryota</taxon>
        <taxon>Viridiplantae</taxon>
        <taxon>Streptophyta</taxon>
        <taxon>Embryophyta</taxon>
        <taxon>Tracheophyta</taxon>
        <taxon>Spermatophyta</taxon>
        <taxon>Magnoliopsida</taxon>
        <taxon>eudicotyledons</taxon>
        <taxon>Gunneridae</taxon>
        <taxon>Pentapetalae</taxon>
        <taxon>rosids</taxon>
        <taxon>fabids</taxon>
        <taxon>Fabales</taxon>
        <taxon>Fabaceae</taxon>
        <taxon>Papilionoideae</taxon>
        <taxon>50 kb inversion clade</taxon>
        <taxon>NPAAA clade</taxon>
        <taxon>Hologalegina</taxon>
        <taxon>IRL clade</taxon>
        <taxon>Trifolieae</taxon>
        <taxon>Trifolium</taxon>
    </lineage>
</organism>
<dbReference type="EMBL" id="ASHM01032401">
    <property type="protein sequence ID" value="PNX77461.1"/>
    <property type="molecule type" value="Genomic_DNA"/>
</dbReference>
<feature type="compositionally biased region" description="Gly residues" evidence="1">
    <location>
        <begin position="48"/>
        <end position="57"/>
    </location>
</feature>
<feature type="region of interest" description="Disordered" evidence="1">
    <location>
        <begin position="38"/>
        <end position="57"/>
    </location>
</feature>
<dbReference type="AlphaFoldDB" id="A0A2K3LG02"/>
<name>A0A2K3LG02_TRIPR</name>
<protein>
    <submittedName>
        <fullName evidence="3">Uncharacterized protein</fullName>
    </submittedName>
</protein>
<evidence type="ECO:0000313" key="4">
    <source>
        <dbReference type="Proteomes" id="UP000236291"/>
    </source>
</evidence>
<feature type="compositionally biased region" description="Basic and acidic residues" evidence="1">
    <location>
        <begin position="38"/>
        <end position="47"/>
    </location>
</feature>
<proteinExistence type="predicted"/>
<accession>A0A2K3LG02</accession>
<keyword evidence="2" id="KW-0732">Signal</keyword>
<sequence>MHKPGGRRWNNFTTVILRSWVLRSWCVCVWWSIEKREGKPPSCDGRKGGVGGGDCGW</sequence>